<evidence type="ECO:0000313" key="3">
    <source>
        <dbReference type="Proteomes" id="UP001206128"/>
    </source>
</evidence>
<keyword evidence="1" id="KW-0472">Membrane</keyword>
<dbReference type="RefSeq" id="WP_253772131.1">
    <property type="nucleotide sequence ID" value="NZ_JAMTCK010000007.1"/>
</dbReference>
<dbReference type="EMBL" id="JAMTCK010000007">
    <property type="protein sequence ID" value="MCP2166336.1"/>
    <property type="molecule type" value="Genomic_DNA"/>
</dbReference>
<feature type="transmembrane region" description="Helical" evidence="1">
    <location>
        <begin position="48"/>
        <end position="70"/>
    </location>
</feature>
<organism evidence="2 3">
    <name type="scientific">Goodfellowiella coeruleoviolacea</name>
    <dbReference type="NCBI Taxonomy" id="334858"/>
    <lineage>
        <taxon>Bacteria</taxon>
        <taxon>Bacillati</taxon>
        <taxon>Actinomycetota</taxon>
        <taxon>Actinomycetes</taxon>
        <taxon>Pseudonocardiales</taxon>
        <taxon>Pseudonocardiaceae</taxon>
        <taxon>Goodfellowiella</taxon>
    </lineage>
</organism>
<gene>
    <name evidence="2" type="ORF">LX83_003204</name>
</gene>
<sequence>MTDADPSKRARARRPVPVEVRAAALVALAGPALFLIVALVRWRVEGGAGLFGVPTAFAVAEFAVAGGLLAGLRPARATGMVVFVLAALVHLMILLGSTPWWARLVAAVLAAAHIYATVLLGAGPTRDYLGGAR</sequence>
<accession>A0AAE3GDQ8</accession>
<evidence type="ECO:0000256" key="1">
    <source>
        <dbReference type="SAM" id="Phobius"/>
    </source>
</evidence>
<feature type="transmembrane region" description="Helical" evidence="1">
    <location>
        <begin position="77"/>
        <end position="95"/>
    </location>
</feature>
<feature type="transmembrane region" description="Helical" evidence="1">
    <location>
        <begin position="101"/>
        <end position="123"/>
    </location>
</feature>
<reference evidence="2" key="1">
    <citation type="submission" date="2022-06" db="EMBL/GenBank/DDBJ databases">
        <title>Genomic Encyclopedia of Archaeal and Bacterial Type Strains, Phase II (KMG-II): from individual species to whole genera.</title>
        <authorList>
            <person name="Goeker M."/>
        </authorList>
    </citation>
    <scope>NUCLEOTIDE SEQUENCE</scope>
    <source>
        <strain evidence="2">DSM 43935</strain>
    </source>
</reference>
<keyword evidence="3" id="KW-1185">Reference proteome</keyword>
<comment type="caution">
    <text evidence="2">The sequence shown here is derived from an EMBL/GenBank/DDBJ whole genome shotgun (WGS) entry which is preliminary data.</text>
</comment>
<keyword evidence="1" id="KW-0812">Transmembrane</keyword>
<evidence type="ECO:0000313" key="2">
    <source>
        <dbReference type="EMBL" id="MCP2166336.1"/>
    </source>
</evidence>
<protein>
    <submittedName>
        <fullName evidence="2">Uncharacterized protein</fullName>
    </submittedName>
</protein>
<proteinExistence type="predicted"/>
<dbReference type="Proteomes" id="UP001206128">
    <property type="component" value="Unassembled WGS sequence"/>
</dbReference>
<dbReference type="AlphaFoldDB" id="A0AAE3GDQ8"/>
<feature type="transmembrane region" description="Helical" evidence="1">
    <location>
        <begin position="20"/>
        <end position="42"/>
    </location>
</feature>
<keyword evidence="1" id="KW-1133">Transmembrane helix</keyword>
<name>A0AAE3GDQ8_9PSEU</name>